<evidence type="ECO:0000256" key="9">
    <source>
        <dbReference type="PROSITE-ProRule" id="PRU00076"/>
    </source>
</evidence>
<evidence type="ECO:0000256" key="1">
    <source>
        <dbReference type="ARBA" id="ARBA00004167"/>
    </source>
</evidence>
<feature type="domain" description="Fibronectin type-III" evidence="16">
    <location>
        <begin position="589"/>
        <end position="689"/>
    </location>
</feature>
<dbReference type="CDD" id="cd00063">
    <property type="entry name" value="FN3"/>
    <property type="match status" value="2"/>
</dbReference>
<evidence type="ECO:0000313" key="17">
    <source>
        <dbReference type="EMBL" id="KAJ8040281.1"/>
    </source>
</evidence>
<keyword evidence="4" id="KW-0677">Repeat</keyword>
<dbReference type="PROSITE" id="PS50825">
    <property type="entry name" value="HYR"/>
    <property type="match status" value="2"/>
</dbReference>
<keyword evidence="18" id="KW-1185">Reference proteome</keyword>
<dbReference type="GO" id="GO:0004725">
    <property type="term" value="F:protein tyrosine phosphatase activity"/>
    <property type="evidence" value="ECO:0007669"/>
    <property type="project" value="UniProtKB-EC"/>
</dbReference>
<dbReference type="InterPro" id="IPR003595">
    <property type="entry name" value="Tyr_Pase_cat"/>
</dbReference>
<proteinExistence type="predicted"/>
<keyword evidence="9" id="KW-1015">Disulfide bond</keyword>
<dbReference type="InterPro" id="IPR000742">
    <property type="entry name" value="EGF"/>
</dbReference>
<dbReference type="InterPro" id="IPR029021">
    <property type="entry name" value="Prot-tyrosine_phosphatase-like"/>
</dbReference>
<dbReference type="InterPro" id="IPR000387">
    <property type="entry name" value="Tyr_Pase_dom"/>
</dbReference>
<dbReference type="InterPro" id="IPR050348">
    <property type="entry name" value="Protein-Tyr_Phosphatase"/>
</dbReference>
<evidence type="ECO:0000256" key="11">
    <source>
        <dbReference type="SAM" id="Phobius"/>
    </source>
</evidence>
<keyword evidence="17" id="KW-0675">Receptor</keyword>
<dbReference type="Proteomes" id="UP001152320">
    <property type="component" value="Chromosome 6"/>
</dbReference>
<feature type="domain" description="HYR" evidence="15">
    <location>
        <begin position="65"/>
        <end position="146"/>
    </location>
</feature>
<dbReference type="PANTHER" id="PTHR19134:SF560">
    <property type="entry name" value="PROTEIN-TYROSINE-PHOSPHATASE"/>
    <property type="match status" value="1"/>
</dbReference>
<dbReference type="PROSITE" id="PS50056">
    <property type="entry name" value="TYR_PHOSPHATASE_2"/>
    <property type="match status" value="1"/>
</dbReference>
<evidence type="ECO:0000313" key="18">
    <source>
        <dbReference type="Proteomes" id="UP001152320"/>
    </source>
</evidence>
<dbReference type="SMART" id="SM00060">
    <property type="entry name" value="FN3"/>
    <property type="match status" value="2"/>
</dbReference>
<keyword evidence="3" id="KW-0732">Signal</keyword>
<dbReference type="EC" id="3.1.3.48" evidence="2"/>
<dbReference type="InterPro" id="IPR036116">
    <property type="entry name" value="FN3_sf"/>
</dbReference>
<evidence type="ECO:0000259" key="14">
    <source>
        <dbReference type="PROSITE" id="PS50056"/>
    </source>
</evidence>
<comment type="catalytic activity">
    <reaction evidence="8">
        <text>O-phospho-L-tyrosyl-[protein] + H2O = L-tyrosyl-[protein] + phosphate</text>
        <dbReference type="Rhea" id="RHEA:10684"/>
        <dbReference type="Rhea" id="RHEA-COMP:10136"/>
        <dbReference type="Rhea" id="RHEA-COMP:20101"/>
        <dbReference type="ChEBI" id="CHEBI:15377"/>
        <dbReference type="ChEBI" id="CHEBI:43474"/>
        <dbReference type="ChEBI" id="CHEBI:46858"/>
        <dbReference type="ChEBI" id="CHEBI:61978"/>
        <dbReference type="EC" id="3.1.3.48"/>
    </reaction>
</comment>
<protein>
    <recommendedName>
        <fullName evidence="2">protein-tyrosine-phosphatase</fullName>
        <ecNumber evidence="2">3.1.3.48</ecNumber>
    </recommendedName>
</protein>
<dbReference type="PROSITE" id="PS00022">
    <property type="entry name" value="EGF_1"/>
    <property type="match status" value="1"/>
</dbReference>
<dbReference type="InterPro" id="IPR013783">
    <property type="entry name" value="Ig-like_fold"/>
</dbReference>
<keyword evidence="7 11" id="KW-0472">Membrane</keyword>
<accession>A0A9Q1C934</accession>
<reference evidence="17" key="1">
    <citation type="submission" date="2021-10" db="EMBL/GenBank/DDBJ databases">
        <title>Tropical sea cucumber genome reveals ecological adaptation and Cuvierian tubules defense mechanism.</title>
        <authorList>
            <person name="Chen T."/>
        </authorList>
    </citation>
    <scope>NUCLEOTIDE SEQUENCE</scope>
    <source>
        <strain evidence="17">Nanhai2018</strain>
        <tissue evidence="17">Muscle</tissue>
    </source>
</reference>
<feature type="domain" description="EGF-like" evidence="12">
    <location>
        <begin position="29"/>
        <end position="63"/>
    </location>
</feature>
<organism evidence="17 18">
    <name type="scientific">Holothuria leucospilota</name>
    <name type="common">Black long sea cucumber</name>
    <name type="synonym">Mertensiothuria leucospilota</name>
    <dbReference type="NCBI Taxonomy" id="206669"/>
    <lineage>
        <taxon>Eukaryota</taxon>
        <taxon>Metazoa</taxon>
        <taxon>Echinodermata</taxon>
        <taxon>Eleutherozoa</taxon>
        <taxon>Echinozoa</taxon>
        <taxon>Holothuroidea</taxon>
        <taxon>Aspidochirotacea</taxon>
        <taxon>Aspidochirotida</taxon>
        <taxon>Holothuriidae</taxon>
        <taxon>Holothuria</taxon>
    </lineage>
</organism>
<comment type="caution">
    <text evidence="17">The sequence shown here is derived from an EMBL/GenBank/DDBJ whole genome shotgun (WGS) entry which is preliminary data.</text>
</comment>
<evidence type="ECO:0000256" key="8">
    <source>
        <dbReference type="ARBA" id="ARBA00051722"/>
    </source>
</evidence>
<dbReference type="PROSITE" id="PS00383">
    <property type="entry name" value="TYR_PHOSPHATASE_1"/>
    <property type="match status" value="1"/>
</dbReference>
<dbReference type="Pfam" id="PF00102">
    <property type="entry name" value="Y_phosphatase"/>
    <property type="match status" value="2"/>
</dbReference>
<comment type="subcellular location">
    <subcellularLocation>
        <location evidence="1">Membrane</location>
        <topology evidence="1">Single-pass membrane protein</topology>
    </subcellularLocation>
</comment>
<dbReference type="Gene3D" id="2.60.40.10">
    <property type="entry name" value="Immunoglobulins"/>
    <property type="match status" value="2"/>
</dbReference>
<evidence type="ECO:0000256" key="2">
    <source>
        <dbReference type="ARBA" id="ARBA00013064"/>
    </source>
</evidence>
<keyword evidence="11" id="KW-0812">Transmembrane</keyword>
<evidence type="ECO:0000259" key="15">
    <source>
        <dbReference type="PROSITE" id="PS50825"/>
    </source>
</evidence>
<dbReference type="SMART" id="SM00194">
    <property type="entry name" value="PTPc"/>
    <property type="match status" value="1"/>
</dbReference>
<dbReference type="Gene3D" id="3.90.190.10">
    <property type="entry name" value="Protein tyrosine phosphatase superfamily"/>
    <property type="match status" value="2"/>
</dbReference>
<feature type="region of interest" description="Disordered" evidence="10">
    <location>
        <begin position="832"/>
        <end position="855"/>
    </location>
</feature>
<feature type="domain" description="Tyrosine-protein phosphatase" evidence="13">
    <location>
        <begin position="1209"/>
        <end position="1330"/>
    </location>
</feature>
<dbReference type="SUPFAM" id="SSF52799">
    <property type="entry name" value="(Phosphotyrosine protein) phosphatases II"/>
    <property type="match status" value="2"/>
</dbReference>
<evidence type="ECO:0000259" key="16">
    <source>
        <dbReference type="PROSITE" id="PS50853"/>
    </source>
</evidence>
<sequence>MNGGVCSSTISEGSQCSCRSPQLVEPFCTVDCRLPNVQCLNGGTCTHHGLCFCHVGSHGELCEESDNAPPEVSNCPDDIVEMVSAGVTTRSVFWTPPTATDSSGYTVSTSHTPGSQFGVGRTPVTYTFTDSARNQERCTFFVTVQQDVAITCPVDGVGVFRAGTVIGVWSDPVCSGGVSPYTVSCTPQSGSVIGVGDTVVTCTCTDVRGTTKQCHFLVSVDDEPPIISNCPTSPIFVYIPIGQTQGEATWTEPTASDASGSVTVSQTHSPGDSFPVGTTQVRYEFRDRFRNMATCPFTVSVYTVDIDPCPQSITIPYGNQLSYGTPQCTRNSGSTSETIQSTCNPGNGMRAEQNVFVICRCSMAPEVTCSFQVTVTTSVQCPSQMTISPGETLSYNTPQCMSGQGSRPASCSPSTGSSVTTDTSVTCTCPQDGNIRCSFQIFVDCLAVMNTFCVNPGVSCDCMDESCDLDTGICNRSCTIVNTCPASIESKSLSQVNPSSSVDITCTLRGSTTILLRLRLRLSSRSDSLDETGITRLTGDGVNTGDKVVSTSRVGNVTKEQTFFCVLLQGNFLIGGVSVEKFVHELPVLNAAPSSENVSNTSITISWRAWDPAMDDGDPPIVAYIPYYRRKASDEWISGPRILTNETLQFKADNLEVDTLYEFSVAVVREGENGEGRRSSSMKVKTLCNVPHAVASVNVELTSSNKVNVSWQLLPPGEVMCSTGVTSYKVYYRIEGSVDDTPQLAGTVEDADMRSFIVDDGVLEPGSSYIFFVTVTTNQESDFRESEAIEAPAPPPGSLVGIIVAVISVVFLLIILALVVLLLIRRKRDKEAGNNTPVPKPVDNTYDNPVFGIPDVHSRQDAEPAKAAEPVPQMQPSVREDYENKSVENLSIEKESSPDDVIYGNLEQPKPIRVAEFGEYFRQNVDKFDHEFSILEGSKKQFDWTAAEDPANKKKNRFKSMYTYDHSRVVLRDLPDQEGSDYYNASFIKDTNDVVAYIASQAPNRASLEDFVRMIWEQHVTTIVMVANLYEEGKERCLQYWPENEGGSTSFGSVTVTWLKTTQFSDFVIRYFTFKRGKDTREVQQLHFLTWPDKDTPEHGTALIEFTKQSKILHRGKKFPMLVHCSAGIGRTGTFICLNCMMDVLRDEEYIDVFGFVNKIRQNRINMVQTSKQYVFLYKCLNEYYLTHQTEMSVSQMTRLNVESHRGILLGEFELLSELGHNHRKDTVKNCVGKKKENIARNRVRNMVPSNRNRVFLMSPGQSNEKDYINASYVKSFQKKDAFITTQSPLPSTIEDFWRMVYDLKSPLIVMLNQLDPTDKYQHFEFPDFL</sequence>
<feature type="disulfide bond" evidence="9">
    <location>
        <begin position="53"/>
        <end position="62"/>
    </location>
</feature>
<feature type="transmembrane region" description="Helical" evidence="11">
    <location>
        <begin position="799"/>
        <end position="824"/>
    </location>
</feature>
<comment type="caution">
    <text evidence="9">Lacks conserved residue(s) required for the propagation of feature annotation.</text>
</comment>
<dbReference type="PROSITE" id="PS50853">
    <property type="entry name" value="FN3"/>
    <property type="match status" value="2"/>
</dbReference>
<feature type="domain" description="Fibronectin type-III" evidence="16">
    <location>
        <begin position="693"/>
        <end position="796"/>
    </location>
</feature>
<name>A0A9Q1C934_HOLLE</name>
<dbReference type="Pfam" id="PF02494">
    <property type="entry name" value="HYR"/>
    <property type="match status" value="2"/>
</dbReference>
<feature type="domain" description="Tyrosine specific protein phosphatases" evidence="14">
    <location>
        <begin position="1104"/>
        <end position="1175"/>
    </location>
</feature>
<evidence type="ECO:0000256" key="4">
    <source>
        <dbReference type="ARBA" id="ARBA00022737"/>
    </source>
</evidence>
<keyword evidence="6" id="KW-0904">Protein phosphatase</keyword>
<keyword evidence="5" id="KW-0378">Hydrolase</keyword>
<dbReference type="PROSITE" id="PS50026">
    <property type="entry name" value="EGF_3"/>
    <property type="match status" value="1"/>
</dbReference>
<evidence type="ECO:0000259" key="12">
    <source>
        <dbReference type="PROSITE" id="PS50026"/>
    </source>
</evidence>
<dbReference type="PROSITE" id="PS50055">
    <property type="entry name" value="TYR_PHOSPHATASE_PTP"/>
    <property type="match status" value="2"/>
</dbReference>
<dbReference type="InterPro" id="IPR016130">
    <property type="entry name" value="Tyr_Pase_AS"/>
</dbReference>
<feature type="region of interest" description="Disordered" evidence="10">
    <location>
        <begin position="251"/>
        <end position="275"/>
    </location>
</feature>
<evidence type="ECO:0000259" key="13">
    <source>
        <dbReference type="PROSITE" id="PS50055"/>
    </source>
</evidence>
<dbReference type="InterPro" id="IPR003410">
    <property type="entry name" value="HYR_dom"/>
</dbReference>
<keyword evidence="9" id="KW-0245">EGF-like domain</keyword>
<dbReference type="PANTHER" id="PTHR19134">
    <property type="entry name" value="RECEPTOR-TYPE TYROSINE-PROTEIN PHOSPHATASE"/>
    <property type="match status" value="1"/>
</dbReference>
<dbReference type="InterPro" id="IPR003961">
    <property type="entry name" value="FN3_dom"/>
</dbReference>
<keyword evidence="11" id="KW-1133">Transmembrane helix</keyword>
<dbReference type="SUPFAM" id="SSF49265">
    <property type="entry name" value="Fibronectin type III"/>
    <property type="match status" value="1"/>
</dbReference>
<dbReference type="InterPro" id="IPR000242">
    <property type="entry name" value="PTP_cat"/>
</dbReference>
<dbReference type="EMBL" id="JAIZAY010000006">
    <property type="protein sequence ID" value="KAJ8040281.1"/>
    <property type="molecule type" value="Genomic_DNA"/>
</dbReference>
<evidence type="ECO:0000256" key="5">
    <source>
        <dbReference type="ARBA" id="ARBA00022801"/>
    </source>
</evidence>
<feature type="domain" description="HYR" evidence="15">
    <location>
        <begin position="220"/>
        <end position="303"/>
    </location>
</feature>
<feature type="region of interest" description="Disordered" evidence="10">
    <location>
        <begin position="861"/>
        <end position="880"/>
    </location>
</feature>
<feature type="domain" description="Tyrosine-protein phosphatase" evidence="13">
    <location>
        <begin position="928"/>
        <end position="1184"/>
    </location>
</feature>
<evidence type="ECO:0000256" key="7">
    <source>
        <dbReference type="ARBA" id="ARBA00023136"/>
    </source>
</evidence>
<gene>
    <name evidence="17" type="ORF">HOLleu_14520</name>
</gene>
<evidence type="ECO:0000256" key="10">
    <source>
        <dbReference type="SAM" id="MobiDB-lite"/>
    </source>
</evidence>
<evidence type="ECO:0000256" key="3">
    <source>
        <dbReference type="ARBA" id="ARBA00022729"/>
    </source>
</evidence>
<dbReference type="FunFam" id="3.90.190.10:FF:000102">
    <property type="entry name" value="Receptor-type tyrosine-protein phosphatase"/>
    <property type="match status" value="1"/>
</dbReference>
<dbReference type="GO" id="GO:0016020">
    <property type="term" value="C:membrane"/>
    <property type="evidence" value="ECO:0007669"/>
    <property type="project" value="UniProtKB-SubCell"/>
</dbReference>
<dbReference type="PRINTS" id="PR00700">
    <property type="entry name" value="PRTYPHPHTASE"/>
</dbReference>
<evidence type="ECO:0000256" key="6">
    <source>
        <dbReference type="ARBA" id="ARBA00022912"/>
    </source>
</evidence>
<dbReference type="SMART" id="SM00404">
    <property type="entry name" value="PTPc_motif"/>
    <property type="match status" value="1"/>
</dbReference>